<keyword evidence="6 16" id="KW-0285">Flavoprotein</keyword>
<evidence type="ECO:0000256" key="13">
    <source>
        <dbReference type="ARBA" id="ARBA00023128"/>
    </source>
</evidence>
<evidence type="ECO:0000256" key="11">
    <source>
        <dbReference type="ARBA" id="ARBA00022989"/>
    </source>
</evidence>
<dbReference type="SUPFAM" id="SSF51395">
    <property type="entry name" value="FMN-linked oxidoreductases"/>
    <property type="match status" value="1"/>
</dbReference>
<dbReference type="CDD" id="cd04738">
    <property type="entry name" value="DHOD_2_like"/>
    <property type="match status" value="1"/>
</dbReference>
<evidence type="ECO:0000313" key="19">
    <source>
        <dbReference type="Proteomes" id="UP001107558"/>
    </source>
</evidence>
<evidence type="ECO:0000256" key="15">
    <source>
        <dbReference type="ARBA" id="ARBA00048639"/>
    </source>
</evidence>
<dbReference type="InterPro" id="IPR050074">
    <property type="entry name" value="DHO_dehydrogenase"/>
</dbReference>
<dbReference type="NCBIfam" id="TIGR01036">
    <property type="entry name" value="pyrD_sub2"/>
    <property type="match status" value="1"/>
</dbReference>
<name>A0A9J6BA22_POLVA</name>
<comment type="caution">
    <text evidence="18">The sequence shown here is derived from an EMBL/GenBank/DDBJ whole genome shotgun (WGS) entry which is preliminary data.</text>
</comment>
<keyword evidence="11 16" id="KW-1133">Transmembrane helix</keyword>
<dbReference type="InterPro" id="IPR005719">
    <property type="entry name" value="Dihydroorotate_DH_2"/>
</dbReference>
<dbReference type="InterPro" id="IPR013785">
    <property type="entry name" value="Aldolase_TIM"/>
</dbReference>
<evidence type="ECO:0000256" key="7">
    <source>
        <dbReference type="ARBA" id="ARBA00022643"/>
    </source>
</evidence>
<dbReference type="GO" id="GO:0005743">
    <property type="term" value="C:mitochondrial inner membrane"/>
    <property type="evidence" value="ECO:0007669"/>
    <property type="project" value="UniProtKB-SubCell"/>
</dbReference>
<keyword evidence="13 16" id="KW-0496">Mitochondrion</keyword>
<feature type="domain" description="Dihydroorotate dehydrogenase catalytic" evidence="17">
    <location>
        <begin position="77"/>
        <end position="372"/>
    </location>
</feature>
<keyword evidence="12 16" id="KW-0560">Oxidoreductase</keyword>
<keyword evidence="10" id="KW-0809">Transit peptide</keyword>
<evidence type="ECO:0000256" key="8">
    <source>
        <dbReference type="ARBA" id="ARBA00022692"/>
    </source>
</evidence>
<dbReference type="Gene3D" id="3.20.20.70">
    <property type="entry name" value="Aldolase class I"/>
    <property type="match status" value="1"/>
</dbReference>
<protein>
    <recommendedName>
        <fullName evidence="5 16">Dihydroorotate dehydrogenase (quinone), mitochondrial</fullName>
        <shortName evidence="16">DHOdehase</shortName>
        <ecNumber evidence="4 16">1.3.5.2</ecNumber>
    </recommendedName>
</protein>
<dbReference type="GO" id="GO:0106430">
    <property type="term" value="F:dihydroorotate dehydrogenase (quinone) activity"/>
    <property type="evidence" value="ECO:0007669"/>
    <property type="project" value="UniProtKB-EC"/>
</dbReference>
<keyword evidence="19" id="KW-1185">Reference proteome</keyword>
<dbReference type="PANTHER" id="PTHR48109">
    <property type="entry name" value="DIHYDROOROTATE DEHYDROGENASE (QUINONE), MITOCHONDRIAL-RELATED"/>
    <property type="match status" value="1"/>
</dbReference>
<dbReference type="InterPro" id="IPR005720">
    <property type="entry name" value="Dihydroorotate_DH_cat"/>
</dbReference>
<organism evidence="18 19">
    <name type="scientific">Polypedilum vanderplanki</name>
    <name type="common">Sleeping chironomid midge</name>
    <dbReference type="NCBI Taxonomy" id="319348"/>
    <lineage>
        <taxon>Eukaryota</taxon>
        <taxon>Metazoa</taxon>
        <taxon>Ecdysozoa</taxon>
        <taxon>Arthropoda</taxon>
        <taxon>Hexapoda</taxon>
        <taxon>Insecta</taxon>
        <taxon>Pterygota</taxon>
        <taxon>Neoptera</taxon>
        <taxon>Endopterygota</taxon>
        <taxon>Diptera</taxon>
        <taxon>Nematocera</taxon>
        <taxon>Chironomoidea</taxon>
        <taxon>Chironomidae</taxon>
        <taxon>Chironominae</taxon>
        <taxon>Polypedilum</taxon>
        <taxon>Polypedilum</taxon>
    </lineage>
</organism>
<evidence type="ECO:0000256" key="4">
    <source>
        <dbReference type="ARBA" id="ARBA00012791"/>
    </source>
</evidence>
<dbReference type="OrthoDB" id="7717586at2759"/>
<evidence type="ECO:0000313" key="18">
    <source>
        <dbReference type="EMBL" id="KAG5666363.1"/>
    </source>
</evidence>
<dbReference type="PROSITE" id="PS00912">
    <property type="entry name" value="DHODEHASE_2"/>
    <property type="match status" value="1"/>
</dbReference>
<reference evidence="18" key="1">
    <citation type="submission" date="2021-03" db="EMBL/GenBank/DDBJ databases">
        <title>Chromosome level genome of the anhydrobiotic midge Polypedilum vanderplanki.</title>
        <authorList>
            <person name="Yoshida Y."/>
            <person name="Kikawada T."/>
            <person name="Gusev O."/>
        </authorList>
    </citation>
    <scope>NUCLEOTIDE SEQUENCE</scope>
    <source>
        <strain evidence="18">NIAS01</strain>
        <tissue evidence="18">Whole body or cell culture</tissue>
    </source>
</reference>
<dbReference type="EC" id="1.3.5.2" evidence="4 16"/>
<evidence type="ECO:0000256" key="1">
    <source>
        <dbReference type="ARBA" id="ARBA00004434"/>
    </source>
</evidence>
<dbReference type="EMBL" id="JADBJN010000004">
    <property type="protein sequence ID" value="KAG5666363.1"/>
    <property type="molecule type" value="Genomic_DNA"/>
</dbReference>
<evidence type="ECO:0000256" key="12">
    <source>
        <dbReference type="ARBA" id="ARBA00023002"/>
    </source>
</evidence>
<accession>A0A9J6BA22</accession>
<dbReference type="GO" id="GO:0009220">
    <property type="term" value="P:pyrimidine ribonucleotide biosynthetic process"/>
    <property type="evidence" value="ECO:0007669"/>
    <property type="project" value="TreeGrafter"/>
</dbReference>
<dbReference type="Proteomes" id="UP001107558">
    <property type="component" value="Chromosome 4"/>
</dbReference>
<evidence type="ECO:0000256" key="6">
    <source>
        <dbReference type="ARBA" id="ARBA00022630"/>
    </source>
</evidence>
<dbReference type="InterPro" id="IPR001295">
    <property type="entry name" value="Dihydroorotate_DH_CS"/>
</dbReference>
<dbReference type="FunFam" id="3.20.20.70:FF:000066">
    <property type="entry name" value="Dihydroorotate dehydrogenase (quinone), mitochondrial"/>
    <property type="match status" value="1"/>
</dbReference>
<feature type="transmembrane region" description="Helical" evidence="16">
    <location>
        <begin position="12"/>
        <end position="30"/>
    </location>
</feature>
<dbReference type="PROSITE" id="PS00911">
    <property type="entry name" value="DHODEHASE_1"/>
    <property type="match status" value="1"/>
</dbReference>
<comment type="cofactor">
    <cofactor evidence="16">
        <name>FMN</name>
        <dbReference type="ChEBI" id="CHEBI:58210"/>
    </cofactor>
    <text evidence="16">Binds 1 FMN per subunit.</text>
</comment>
<dbReference type="Pfam" id="PF01180">
    <property type="entry name" value="DHO_dh"/>
    <property type="match status" value="1"/>
</dbReference>
<evidence type="ECO:0000256" key="2">
    <source>
        <dbReference type="ARBA" id="ARBA00005161"/>
    </source>
</evidence>
<dbReference type="NCBIfam" id="NF003645">
    <property type="entry name" value="PRK05286.1-2"/>
    <property type="match status" value="1"/>
</dbReference>
<keyword evidence="7 16" id="KW-0288">FMN</keyword>
<comment type="similarity">
    <text evidence="3 16">Belongs to the dihydroorotate dehydrogenase family. Type 2 subfamily.</text>
</comment>
<evidence type="ECO:0000259" key="17">
    <source>
        <dbReference type="Pfam" id="PF01180"/>
    </source>
</evidence>
<evidence type="ECO:0000256" key="14">
    <source>
        <dbReference type="ARBA" id="ARBA00023136"/>
    </source>
</evidence>
<dbReference type="GO" id="GO:0006207">
    <property type="term" value="P:'de novo' pyrimidine nucleobase biosynthetic process"/>
    <property type="evidence" value="ECO:0007669"/>
    <property type="project" value="InterPro"/>
</dbReference>
<keyword evidence="8 16" id="KW-0812">Transmembrane</keyword>
<evidence type="ECO:0000256" key="9">
    <source>
        <dbReference type="ARBA" id="ARBA00022792"/>
    </source>
</evidence>
<gene>
    <name evidence="18" type="ORF">PVAND_014394</name>
</gene>
<comment type="subcellular location">
    <subcellularLocation>
        <location evidence="1 16">Mitochondrion inner membrane</location>
        <topology evidence="1 16">Single-pass membrane protein</topology>
    </subcellularLocation>
</comment>
<proteinExistence type="inferred from homology"/>
<evidence type="ECO:0000256" key="5">
    <source>
        <dbReference type="ARBA" id="ARBA00017599"/>
    </source>
</evidence>
<dbReference type="AlphaFoldDB" id="A0A9J6BA22"/>
<keyword evidence="14 16" id="KW-0472">Membrane</keyword>
<comment type="pathway">
    <text evidence="2 16">Pyrimidine metabolism; UMP biosynthesis via de novo pathway; orotate from (S)-dihydroorotate (quinone route): step 1/1.</text>
</comment>
<evidence type="ECO:0000256" key="16">
    <source>
        <dbReference type="RuleBase" id="RU361255"/>
    </source>
</evidence>
<evidence type="ECO:0000256" key="3">
    <source>
        <dbReference type="ARBA" id="ARBA00005359"/>
    </source>
</evidence>
<dbReference type="NCBIfam" id="NF003652">
    <property type="entry name" value="PRK05286.2-5"/>
    <property type="match status" value="1"/>
</dbReference>
<sequence length="400" mass="44318">MSSSKFFRRLRSLIVISTAATGITFGFSYYRNDEQFFKTIFMPTVRLLEAERAHELAVFICKWNFLPSVNYKDPASLSTEICNIALKNPVGIAAGFDKNAEAIEGLDHLGFGFIEVGSVTPLAQVGNQKPRVFRLTEDEAIINRYGFNSDGHEKVWHRIQQLRASGKFNGVLGVNLGKNKMSEDAVNDYLEGLKLFSPVADYLVINVSSPNTPGLRDLQQKDSLKTLLCKINETKKQIETPKPIFVKLAPDLTQSELKDICNTIQRKDCHVDGLIISNTTIDRSVALNSSNAFEVGGLSGKPLKEKSRRMIEDVYKMTNGKIPIIGVGGIGSGQDAYEKIIAGASAIQLYSSFVFHGPPLVTKVKKELDDILKSNGYQNVQQAVGKGVQMDKKSFLSYFF</sequence>
<evidence type="ECO:0000256" key="10">
    <source>
        <dbReference type="ARBA" id="ARBA00022946"/>
    </source>
</evidence>
<dbReference type="PANTHER" id="PTHR48109:SF4">
    <property type="entry name" value="DIHYDROOROTATE DEHYDROGENASE (QUINONE), MITOCHONDRIAL"/>
    <property type="match status" value="1"/>
</dbReference>
<comment type="catalytic activity">
    <reaction evidence="15 16">
        <text>(S)-dihydroorotate + a quinone = orotate + a quinol</text>
        <dbReference type="Rhea" id="RHEA:30187"/>
        <dbReference type="ChEBI" id="CHEBI:24646"/>
        <dbReference type="ChEBI" id="CHEBI:30839"/>
        <dbReference type="ChEBI" id="CHEBI:30864"/>
        <dbReference type="ChEBI" id="CHEBI:132124"/>
        <dbReference type="EC" id="1.3.5.2"/>
    </reaction>
</comment>
<keyword evidence="9 16" id="KW-0999">Mitochondrion inner membrane</keyword>